<dbReference type="Pfam" id="PF01147">
    <property type="entry name" value="Crust_neurohorm"/>
    <property type="match status" value="1"/>
</dbReference>
<dbReference type="GO" id="GO:0005184">
    <property type="term" value="F:neuropeptide hormone activity"/>
    <property type="evidence" value="ECO:0007669"/>
    <property type="project" value="InterPro"/>
</dbReference>
<dbReference type="EMBL" id="OU900098">
    <property type="protein sequence ID" value="CAG9862516.1"/>
    <property type="molecule type" value="Genomic_DNA"/>
</dbReference>
<feature type="disulfide bond" evidence="7">
    <location>
        <begin position="96"/>
        <end position="122"/>
    </location>
</feature>
<keyword evidence="5" id="KW-0372">Hormone</keyword>
<keyword evidence="3" id="KW-0964">Secreted</keyword>
<accession>A0A9N9TPB0</accession>
<keyword evidence="9" id="KW-1185">Reference proteome</keyword>
<gene>
    <name evidence="8" type="ORF">PHYEVI_LOCUS8829</name>
</gene>
<name>A0A9N9TPB0_PHYSR</name>
<dbReference type="PANTHER" id="PTHR35981:SF2">
    <property type="entry name" value="ION TRANSPORT PEPTIDE, ISOFORM C"/>
    <property type="match status" value="1"/>
</dbReference>
<dbReference type="InterPro" id="IPR031098">
    <property type="entry name" value="Crust_neurohorm"/>
</dbReference>
<dbReference type="InterPro" id="IPR001166">
    <property type="entry name" value="Hyperglycemic"/>
</dbReference>
<evidence type="ECO:0000256" key="2">
    <source>
        <dbReference type="ARBA" id="ARBA00005447"/>
    </source>
</evidence>
<dbReference type="PRINTS" id="PR00550">
    <property type="entry name" value="HYPRGLYCEMIC"/>
</dbReference>
<dbReference type="InterPro" id="IPR035957">
    <property type="entry name" value="Crust_neurohorm_sf"/>
</dbReference>
<proteinExistence type="inferred from homology"/>
<dbReference type="PROSITE" id="PS01250">
    <property type="entry name" value="CHH_MIH_GIH"/>
    <property type="match status" value="1"/>
</dbReference>
<comment type="subcellular location">
    <subcellularLocation>
        <location evidence="1">Secreted</location>
    </subcellularLocation>
</comment>
<dbReference type="GO" id="GO:0005576">
    <property type="term" value="C:extracellular region"/>
    <property type="evidence" value="ECO:0007669"/>
    <property type="project" value="UniProtKB-SubCell"/>
</dbReference>
<evidence type="ECO:0000256" key="4">
    <source>
        <dbReference type="ARBA" id="ARBA00022685"/>
    </source>
</evidence>
<protein>
    <submittedName>
        <fullName evidence="8">Uncharacterized protein</fullName>
    </submittedName>
</protein>
<evidence type="ECO:0000256" key="3">
    <source>
        <dbReference type="ARBA" id="ARBA00022525"/>
    </source>
</evidence>
<evidence type="ECO:0000256" key="5">
    <source>
        <dbReference type="ARBA" id="ARBA00022702"/>
    </source>
</evidence>
<dbReference type="Gene3D" id="1.10.2010.10">
    <property type="entry name" value="Crustacean CHH/MIH/GIH neurohormone"/>
    <property type="match status" value="1"/>
</dbReference>
<dbReference type="SUPFAM" id="SSF81778">
    <property type="entry name" value="Crustacean CHH/MIH/GIH neurohormone"/>
    <property type="match status" value="1"/>
</dbReference>
<keyword evidence="4" id="KW-0165">Cleavage on pair of basic residues</keyword>
<keyword evidence="6 7" id="KW-1015">Disulfide bond</keyword>
<dbReference type="InterPro" id="IPR018251">
    <property type="entry name" value="Crust_neurhormone_CS"/>
</dbReference>
<feature type="disulfide bond" evidence="7">
    <location>
        <begin position="93"/>
        <end position="109"/>
    </location>
</feature>
<dbReference type="GO" id="GO:0007623">
    <property type="term" value="P:circadian rhythm"/>
    <property type="evidence" value="ECO:0007669"/>
    <property type="project" value="TreeGrafter"/>
</dbReference>
<dbReference type="Proteomes" id="UP001153712">
    <property type="component" value="Chromosome 5"/>
</dbReference>
<dbReference type="PRINTS" id="PR00548">
    <property type="entry name" value="HYPRGLYCEMC1"/>
</dbReference>
<evidence type="ECO:0000256" key="6">
    <source>
        <dbReference type="ARBA" id="ARBA00023157"/>
    </source>
</evidence>
<evidence type="ECO:0000256" key="7">
    <source>
        <dbReference type="PIRSR" id="PIRSR631098-51"/>
    </source>
</evidence>
<comment type="similarity">
    <text evidence="2">Belongs to the arthropod CHH/MIH/GIH/VIH hormone family.</text>
</comment>
<evidence type="ECO:0000256" key="1">
    <source>
        <dbReference type="ARBA" id="ARBA00004613"/>
    </source>
</evidence>
<dbReference type="OrthoDB" id="6365952at2759"/>
<sequence>MNRILSIGCNRFNFQTGALLFQMNHRSSQSVRYTRVGWVCVAFGFWLQLISGNLIDKSSSLLNRHSVTKRSFYDLQCKGVYDKSIFARLDQICEDCYNLFREPSIYSLCRDDCFSTKYFGGCCETLLCEDVAEIQDMIKQLNGGRLV</sequence>
<reference evidence="8" key="1">
    <citation type="submission" date="2022-01" db="EMBL/GenBank/DDBJ databases">
        <authorList>
            <person name="King R."/>
        </authorList>
    </citation>
    <scope>NUCLEOTIDE SEQUENCE</scope>
</reference>
<dbReference type="AlphaFoldDB" id="A0A9N9TPB0"/>
<dbReference type="PANTHER" id="PTHR35981">
    <property type="entry name" value="ION TRANSPORT PEPTIDE, ISOFORM C"/>
    <property type="match status" value="1"/>
</dbReference>
<dbReference type="FunFam" id="1.10.2010.10:FF:000001">
    <property type="entry name" value="Ion transport peptide isoform C"/>
    <property type="match status" value="1"/>
</dbReference>
<feature type="disulfide bond" evidence="7">
    <location>
        <begin position="77"/>
        <end position="113"/>
    </location>
</feature>
<evidence type="ECO:0000313" key="8">
    <source>
        <dbReference type="EMBL" id="CAG9862516.1"/>
    </source>
</evidence>
<evidence type="ECO:0000313" key="9">
    <source>
        <dbReference type="Proteomes" id="UP001153712"/>
    </source>
</evidence>
<organism evidence="8 9">
    <name type="scientific">Phyllotreta striolata</name>
    <name type="common">Striped flea beetle</name>
    <name type="synonym">Crioceris striolata</name>
    <dbReference type="NCBI Taxonomy" id="444603"/>
    <lineage>
        <taxon>Eukaryota</taxon>
        <taxon>Metazoa</taxon>
        <taxon>Ecdysozoa</taxon>
        <taxon>Arthropoda</taxon>
        <taxon>Hexapoda</taxon>
        <taxon>Insecta</taxon>
        <taxon>Pterygota</taxon>
        <taxon>Neoptera</taxon>
        <taxon>Endopterygota</taxon>
        <taxon>Coleoptera</taxon>
        <taxon>Polyphaga</taxon>
        <taxon>Cucujiformia</taxon>
        <taxon>Chrysomeloidea</taxon>
        <taxon>Chrysomelidae</taxon>
        <taxon>Galerucinae</taxon>
        <taxon>Alticini</taxon>
        <taxon>Phyllotreta</taxon>
    </lineage>
</organism>
<dbReference type="InterPro" id="IPR000346">
    <property type="entry name" value="Hyperglycemic1"/>
</dbReference>